<accession>A0A9P9YI02</accession>
<dbReference type="EMBL" id="JAMKOV010000014">
    <property type="protein sequence ID" value="KAI8036944.1"/>
    <property type="molecule type" value="Genomic_DNA"/>
</dbReference>
<evidence type="ECO:0000313" key="1">
    <source>
        <dbReference type="EMBL" id="KAI8036944.1"/>
    </source>
</evidence>
<comment type="caution">
    <text evidence="1">The sequence shown here is derived from an EMBL/GenBank/DDBJ whole genome shotgun (WGS) entry which is preliminary data.</text>
</comment>
<name>A0A9P9YI02_9MUSC</name>
<gene>
    <name evidence="1" type="ORF">M5D96_010260</name>
</gene>
<dbReference type="AlphaFoldDB" id="A0A9P9YI02"/>
<sequence length="57" mass="6411">MNDSRRNTATEFSYILQRQGSDVSVAEAYAFDDFNNIMKRTPGRPIANLCCTLHLAS</sequence>
<protein>
    <submittedName>
        <fullName evidence="1">Uncharacterized protein</fullName>
    </submittedName>
</protein>
<organism evidence="1 2">
    <name type="scientific">Drosophila gunungcola</name>
    <name type="common">fruit fly</name>
    <dbReference type="NCBI Taxonomy" id="103775"/>
    <lineage>
        <taxon>Eukaryota</taxon>
        <taxon>Metazoa</taxon>
        <taxon>Ecdysozoa</taxon>
        <taxon>Arthropoda</taxon>
        <taxon>Hexapoda</taxon>
        <taxon>Insecta</taxon>
        <taxon>Pterygota</taxon>
        <taxon>Neoptera</taxon>
        <taxon>Endopterygota</taxon>
        <taxon>Diptera</taxon>
        <taxon>Brachycera</taxon>
        <taxon>Muscomorpha</taxon>
        <taxon>Ephydroidea</taxon>
        <taxon>Drosophilidae</taxon>
        <taxon>Drosophila</taxon>
        <taxon>Sophophora</taxon>
    </lineage>
</organism>
<evidence type="ECO:0000313" key="2">
    <source>
        <dbReference type="Proteomes" id="UP001059596"/>
    </source>
</evidence>
<dbReference type="Proteomes" id="UP001059596">
    <property type="component" value="Unassembled WGS sequence"/>
</dbReference>
<proteinExistence type="predicted"/>
<keyword evidence="2" id="KW-1185">Reference proteome</keyword>
<reference evidence="1" key="1">
    <citation type="journal article" date="2023" name="Genome Biol. Evol.">
        <title>Long-read-based Genome Assembly of Drosophila gunungcola Reveals Fewer Chemosensory Genes in Flower-breeding Species.</title>
        <authorList>
            <person name="Negi A."/>
            <person name="Liao B.Y."/>
            <person name="Yeh S.D."/>
        </authorList>
    </citation>
    <scope>NUCLEOTIDE SEQUENCE</scope>
    <source>
        <strain evidence="1">Sukarami</strain>
    </source>
</reference>